<evidence type="ECO:0000256" key="1">
    <source>
        <dbReference type="ARBA" id="ARBA00022692"/>
    </source>
</evidence>
<comment type="caution">
    <text evidence="6">The sequence shown here is derived from an EMBL/GenBank/DDBJ whole genome shotgun (WGS) entry which is preliminary data.</text>
</comment>
<feature type="domain" description="Major facilitator superfamily (MFS) profile" evidence="5">
    <location>
        <begin position="1"/>
        <end position="411"/>
    </location>
</feature>
<protein>
    <submittedName>
        <fullName evidence="6">MFS transporter</fullName>
    </submittedName>
</protein>
<dbReference type="AlphaFoldDB" id="A0AAW8JER9"/>
<dbReference type="Gene3D" id="1.20.1250.20">
    <property type="entry name" value="MFS general substrate transporter like domains"/>
    <property type="match status" value="2"/>
</dbReference>
<feature type="transmembrane region" description="Helical" evidence="4">
    <location>
        <begin position="230"/>
        <end position="252"/>
    </location>
</feature>
<feature type="transmembrane region" description="Helical" evidence="4">
    <location>
        <begin position="295"/>
        <end position="313"/>
    </location>
</feature>
<dbReference type="Proteomes" id="UP001243195">
    <property type="component" value="Unassembled WGS sequence"/>
</dbReference>
<keyword evidence="1 4" id="KW-0812">Transmembrane</keyword>
<evidence type="ECO:0000256" key="4">
    <source>
        <dbReference type="SAM" id="Phobius"/>
    </source>
</evidence>
<dbReference type="GO" id="GO:0022857">
    <property type="term" value="F:transmembrane transporter activity"/>
    <property type="evidence" value="ECO:0007669"/>
    <property type="project" value="InterPro"/>
</dbReference>
<gene>
    <name evidence="6" type="ORF">RFH51_06890</name>
</gene>
<feature type="transmembrane region" description="Helical" evidence="4">
    <location>
        <begin position="168"/>
        <end position="188"/>
    </location>
</feature>
<dbReference type="PROSITE" id="PS50850">
    <property type="entry name" value="MFS"/>
    <property type="match status" value="1"/>
</dbReference>
<dbReference type="InterPro" id="IPR036259">
    <property type="entry name" value="MFS_trans_sf"/>
</dbReference>
<keyword evidence="2 4" id="KW-1133">Transmembrane helix</keyword>
<dbReference type="SUPFAM" id="SSF103473">
    <property type="entry name" value="MFS general substrate transporter"/>
    <property type="match status" value="1"/>
</dbReference>
<feature type="transmembrane region" description="Helical" evidence="4">
    <location>
        <begin position="103"/>
        <end position="124"/>
    </location>
</feature>
<feature type="transmembrane region" description="Helical" evidence="4">
    <location>
        <begin position="264"/>
        <end position="283"/>
    </location>
</feature>
<name>A0AAW8JER9_9GAMM</name>
<dbReference type="PANTHER" id="PTHR11360">
    <property type="entry name" value="MONOCARBOXYLATE TRANSPORTER"/>
    <property type="match status" value="1"/>
</dbReference>
<dbReference type="InterPro" id="IPR011701">
    <property type="entry name" value="MFS"/>
</dbReference>
<feature type="transmembrane region" description="Helical" evidence="4">
    <location>
        <begin position="356"/>
        <end position="379"/>
    </location>
</feature>
<feature type="transmembrane region" description="Helical" evidence="4">
    <location>
        <begin position="385"/>
        <end position="406"/>
    </location>
</feature>
<reference evidence="6" key="1">
    <citation type="submission" date="2023-08" db="EMBL/GenBank/DDBJ databases">
        <title>Emergence of clinically-relevant ST2 carbapenem-resistant Acinetobacter baumannii strains in hospital sewages in Zhejiang, East of China.</title>
        <authorList>
            <person name="Kaichao C."/>
            <person name="Zhang R."/>
        </authorList>
    </citation>
    <scope>NUCLEOTIDE SEQUENCE</scope>
    <source>
        <strain evidence="6">M-SY-60</strain>
    </source>
</reference>
<evidence type="ECO:0000259" key="5">
    <source>
        <dbReference type="PROSITE" id="PS50850"/>
    </source>
</evidence>
<keyword evidence="3 4" id="KW-0472">Membrane</keyword>
<feature type="transmembrane region" description="Helical" evidence="4">
    <location>
        <begin position="319"/>
        <end position="344"/>
    </location>
</feature>
<evidence type="ECO:0000256" key="2">
    <source>
        <dbReference type="ARBA" id="ARBA00022989"/>
    </source>
</evidence>
<dbReference type="Pfam" id="PF07690">
    <property type="entry name" value="MFS_1"/>
    <property type="match status" value="1"/>
</dbReference>
<dbReference type="EMBL" id="JAVIDA010000007">
    <property type="protein sequence ID" value="MDQ9071182.1"/>
    <property type="molecule type" value="Genomic_DNA"/>
</dbReference>
<evidence type="ECO:0000313" key="6">
    <source>
        <dbReference type="EMBL" id="MDQ9071182.1"/>
    </source>
</evidence>
<dbReference type="RefSeq" id="WP_308955608.1">
    <property type="nucleotide sequence ID" value="NZ_DAMBEH010000004.1"/>
</dbReference>
<dbReference type="InterPro" id="IPR050327">
    <property type="entry name" value="Proton-linked_MCT"/>
</dbReference>
<feature type="transmembrane region" description="Helical" evidence="4">
    <location>
        <begin position="80"/>
        <end position="97"/>
    </location>
</feature>
<dbReference type="InterPro" id="IPR020846">
    <property type="entry name" value="MFS_dom"/>
</dbReference>
<proteinExistence type="predicted"/>
<organism evidence="6 7">
    <name type="scientific">Acinetobacter gerneri</name>
    <dbReference type="NCBI Taxonomy" id="202952"/>
    <lineage>
        <taxon>Bacteria</taxon>
        <taxon>Pseudomonadati</taxon>
        <taxon>Pseudomonadota</taxon>
        <taxon>Gammaproteobacteria</taxon>
        <taxon>Moraxellales</taxon>
        <taxon>Moraxellaceae</taxon>
        <taxon>Acinetobacter</taxon>
    </lineage>
</organism>
<evidence type="ECO:0000313" key="7">
    <source>
        <dbReference type="Proteomes" id="UP001243195"/>
    </source>
</evidence>
<feature type="transmembrane region" description="Helical" evidence="4">
    <location>
        <begin position="136"/>
        <end position="156"/>
    </location>
</feature>
<evidence type="ECO:0000256" key="3">
    <source>
        <dbReference type="ARBA" id="ARBA00023136"/>
    </source>
</evidence>
<accession>A0AAW8JER9</accession>
<feature type="transmembrane region" description="Helical" evidence="4">
    <location>
        <begin position="12"/>
        <end position="36"/>
    </location>
</feature>
<sequence length="439" mass="47984">MAKSSKFFYGWWIVFALMIVSGTALALVISTFNIYLNPFTHAVGISATQFALCSTIINITVMLFSPKVGKIMQSHTKKTLLVFLTGFCLSYAAFAFAHNLLSLYIVAALFGFFSTGMTFIPPNILVNRWFVEKKGLAMSISLSGSAFFGMALSPYITYCIQKINYQFAYQSIAAMMFVGGVLLIMFLIKESPEQLGLKALGEGQEQTSDSQQNALALVHLDPKTLKRKPFFWSMLAAQFLVGVVGGGIVLQLPVYLQNTFGMQQAAQFLVITLGVMIFAKVFLGWLFDKVGLLKTTTFIALCILMTCIPFMFVTSSQMYILGLVGVLFWGVGNCIGTVAPAVIASKTYGGEHYGEVYGICLRFQTLGIAAGVPAISMIATATGSFTMVWIISSILTVLLLAFYLLGLKGSQQFRTRGTSTYSSSTELPFENVMAIDQKI</sequence>
<feature type="transmembrane region" description="Helical" evidence="4">
    <location>
        <begin position="42"/>
        <end position="64"/>
    </location>
</feature>
<dbReference type="PANTHER" id="PTHR11360:SF284">
    <property type="entry name" value="EG:103B4.3 PROTEIN-RELATED"/>
    <property type="match status" value="1"/>
</dbReference>